<dbReference type="PANTHER" id="PTHR48083">
    <property type="entry name" value="MEDIUM-CHAIN SPECIFIC ACYL-COA DEHYDROGENASE, MITOCHONDRIAL-RELATED"/>
    <property type="match status" value="1"/>
</dbReference>
<reference evidence="4" key="1">
    <citation type="submission" date="2014-03" db="EMBL/GenBank/DDBJ databases">
        <title>The Genome Sequence of Puccinia striiformis f. sp. tritici PST-78.</title>
        <authorList>
            <consortium name="The Broad Institute Genome Sequencing Platform"/>
            <person name="Cuomo C."/>
            <person name="Hulbert S."/>
            <person name="Chen X."/>
            <person name="Walker B."/>
            <person name="Young S.K."/>
            <person name="Zeng Q."/>
            <person name="Gargeya S."/>
            <person name="Fitzgerald M."/>
            <person name="Haas B."/>
            <person name="Abouelleil A."/>
            <person name="Alvarado L."/>
            <person name="Arachchi H.M."/>
            <person name="Berlin A.M."/>
            <person name="Chapman S.B."/>
            <person name="Goldberg J."/>
            <person name="Griggs A."/>
            <person name="Gujja S."/>
            <person name="Hansen M."/>
            <person name="Howarth C."/>
            <person name="Imamovic A."/>
            <person name="Larimer J."/>
            <person name="McCowan C."/>
            <person name="Montmayeur A."/>
            <person name="Murphy C."/>
            <person name="Neiman D."/>
            <person name="Pearson M."/>
            <person name="Priest M."/>
            <person name="Roberts A."/>
            <person name="Saif S."/>
            <person name="Shea T."/>
            <person name="Sisk P."/>
            <person name="Sykes S."/>
            <person name="Wortman J."/>
            <person name="Nusbaum C."/>
            <person name="Birren B."/>
        </authorList>
    </citation>
    <scope>NUCLEOTIDE SEQUENCE [LARGE SCALE GENOMIC DNA]</scope>
    <source>
        <strain evidence="4">race PST-78</strain>
    </source>
</reference>
<dbReference type="InterPro" id="IPR046373">
    <property type="entry name" value="Acyl-CoA_Oxase/DH_mid-dom_sf"/>
</dbReference>
<dbReference type="AlphaFoldDB" id="A0A0L0W480"/>
<dbReference type="STRING" id="1165861.A0A0L0W480"/>
<keyword evidence="4" id="KW-1185">Reference proteome</keyword>
<organism evidence="3 4">
    <name type="scientific">Puccinia striiformis f. sp. tritici PST-78</name>
    <dbReference type="NCBI Taxonomy" id="1165861"/>
    <lineage>
        <taxon>Eukaryota</taxon>
        <taxon>Fungi</taxon>
        <taxon>Dikarya</taxon>
        <taxon>Basidiomycota</taxon>
        <taxon>Pucciniomycotina</taxon>
        <taxon>Pucciniomycetes</taxon>
        <taxon>Pucciniales</taxon>
        <taxon>Pucciniaceae</taxon>
        <taxon>Puccinia</taxon>
    </lineage>
</organism>
<accession>A0A0L0W480</accession>
<evidence type="ECO:0000256" key="1">
    <source>
        <dbReference type="ARBA" id="ARBA00023002"/>
    </source>
</evidence>
<dbReference type="GO" id="GO:0033539">
    <property type="term" value="P:fatty acid beta-oxidation using acyl-CoA dehydrogenase"/>
    <property type="evidence" value="ECO:0007669"/>
    <property type="project" value="TreeGrafter"/>
</dbReference>
<keyword evidence="1" id="KW-0560">Oxidoreductase</keyword>
<dbReference type="GO" id="GO:0003995">
    <property type="term" value="F:acyl-CoA dehydrogenase activity"/>
    <property type="evidence" value="ECO:0007669"/>
    <property type="project" value="TreeGrafter"/>
</dbReference>
<dbReference type="Proteomes" id="UP000054564">
    <property type="component" value="Unassembled WGS sequence"/>
</dbReference>
<protein>
    <submittedName>
        <fullName evidence="3">Uncharacterized protein</fullName>
    </submittedName>
</protein>
<dbReference type="PANTHER" id="PTHR48083:SF13">
    <property type="entry name" value="ACYL-COA DEHYDROGENASE FAMILY MEMBER 11"/>
    <property type="match status" value="1"/>
</dbReference>
<comment type="caution">
    <text evidence="3">The sequence shown here is derived from an EMBL/GenBank/DDBJ whole genome shotgun (WGS) entry which is preliminary data.</text>
</comment>
<dbReference type="SUPFAM" id="SSF56645">
    <property type="entry name" value="Acyl-CoA dehydrogenase NM domain-like"/>
    <property type="match status" value="1"/>
</dbReference>
<dbReference type="InterPro" id="IPR009100">
    <property type="entry name" value="AcylCoA_DH/oxidase_NM_dom_sf"/>
</dbReference>
<feature type="region of interest" description="Disordered" evidence="2">
    <location>
        <begin position="1"/>
        <end position="22"/>
    </location>
</feature>
<dbReference type="GO" id="GO:0005737">
    <property type="term" value="C:cytoplasm"/>
    <property type="evidence" value="ECO:0007669"/>
    <property type="project" value="TreeGrafter"/>
</dbReference>
<feature type="compositionally biased region" description="Polar residues" evidence="2">
    <location>
        <begin position="1"/>
        <end position="16"/>
    </location>
</feature>
<name>A0A0L0W480_9BASI</name>
<sequence>MGKSDTSAPKHSQQSIVLMPPGTPGVRLMQPMQFFGYDGAPEGHFEVLYGDVRVPVKNLVYNWGRGFKIV</sequence>
<evidence type="ECO:0000313" key="3">
    <source>
        <dbReference type="EMBL" id="KNF06304.1"/>
    </source>
</evidence>
<evidence type="ECO:0000256" key="2">
    <source>
        <dbReference type="SAM" id="MobiDB-lite"/>
    </source>
</evidence>
<dbReference type="EMBL" id="AJIL01000004">
    <property type="protein sequence ID" value="KNF06304.1"/>
    <property type="molecule type" value="Genomic_DNA"/>
</dbReference>
<gene>
    <name evidence="3" type="ORF">PSTG_00810</name>
</gene>
<proteinExistence type="predicted"/>
<dbReference type="Gene3D" id="2.40.110.10">
    <property type="entry name" value="Butyryl-CoA Dehydrogenase, subunit A, domain 2"/>
    <property type="match status" value="1"/>
</dbReference>
<evidence type="ECO:0000313" key="4">
    <source>
        <dbReference type="Proteomes" id="UP000054564"/>
    </source>
</evidence>
<dbReference type="InterPro" id="IPR050741">
    <property type="entry name" value="Acyl-CoA_dehydrogenase"/>
</dbReference>